<dbReference type="InterPro" id="IPR006260">
    <property type="entry name" value="TonB/TolA_C"/>
</dbReference>
<feature type="compositionally biased region" description="Basic and acidic residues" evidence="11">
    <location>
        <begin position="59"/>
        <end position="87"/>
    </location>
</feature>
<dbReference type="PANTHER" id="PTHR33446">
    <property type="entry name" value="PROTEIN TONB-RELATED"/>
    <property type="match status" value="1"/>
</dbReference>
<keyword evidence="7 10" id="KW-0653">Protein transport</keyword>
<feature type="signal peptide" evidence="12">
    <location>
        <begin position="1"/>
        <end position="17"/>
    </location>
</feature>
<dbReference type="InterPro" id="IPR051045">
    <property type="entry name" value="TonB-dependent_transducer"/>
</dbReference>
<keyword evidence="10" id="KW-0735">Signal-anchor</keyword>
<evidence type="ECO:0000259" key="13">
    <source>
        <dbReference type="PROSITE" id="PS52015"/>
    </source>
</evidence>
<evidence type="ECO:0000256" key="7">
    <source>
        <dbReference type="ARBA" id="ARBA00022927"/>
    </source>
</evidence>
<protein>
    <recommendedName>
        <fullName evidence="10">Protein TonB</fullName>
    </recommendedName>
</protein>
<evidence type="ECO:0000256" key="2">
    <source>
        <dbReference type="ARBA" id="ARBA00006555"/>
    </source>
</evidence>
<reference evidence="14 15" key="1">
    <citation type="submission" date="2022-10" db="EMBL/GenBank/DDBJ databases">
        <title>High-quality genome sequences of two octocoral-associated bacteria, Endozoicomonas euniceicola EF212 and Endozoicomonas gorgoniicola PS125.</title>
        <authorList>
            <person name="Chiou Y.-J."/>
            <person name="Chen Y.-H."/>
        </authorList>
    </citation>
    <scope>NUCLEOTIDE SEQUENCE [LARGE SCALE GENOMIC DNA]</scope>
    <source>
        <strain evidence="14 15">PS125</strain>
    </source>
</reference>
<comment type="subcellular location">
    <subcellularLocation>
        <location evidence="1 10">Cell inner membrane</location>
        <topology evidence="1 10">Single-pass membrane protein</topology>
        <orientation evidence="1 10">Periplasmic side</orientation>
    </subcellularLocation>
</comment>
<evidence type="ECO:0000256" key="4">
    <source>
        <dbReference type="ARBA" id="ARBA00022475"/>
    </source>
</evidence>
<dbReference type="PANTHER" id="PTHR33446:SF2">
    <property type="entry name" value="PROTEIN TONB"/>
    <property type="match status" value="1"/>
</dbReference>
<evidence type="ECO:0000313" key="14">
    <source>
        <dbReference type="EMBL" id="MCW7555661.1"/>
    </source>
</evidence>
<feature type="chain" id="PRO_5046192413" description="Protein TonB" evidence="12">
    <location>
        <begin position="18"/>
        <end position="242"/>
    </location>
</feature>
<proteinExistence type="inferred from homology"/>
<accession>A0ABT3N211</accession>
<evidence type="ECO:0000256" key="12">
    <source>
        <dbReference type="SAM" id="SignalP"/>
    </source>
</evidence>
<evidence type="ECO:0000256" key="8">
    <source>
        <dbReference type="ARBA" id="ARBA00022989"/>
    </source>
</evidence>
<sequence length="242" mass="27031">MPRKLIFTLLASIAAHAAVAYQLIYKVEEEQHTINTGSFKAPISMTFTTATLSEAEPQPDPKPKPKPKKAEPPPEPKPEPPEPKKDAVIIPDPLIQESIQESVQKIVQESVQEEPESEEEIVEEEVPEPVMEQVLASALEETRVEGLSDEPVFVSEPEIVNWTRPRYPRSAQRRNQQGVVMLEVTVDENGTALTISVIESSGFDALDRSAVAAVENWEFKPQKRNNHFVQSLVHVPVAFQLN</sequence>
<feature type="domain" description="TonB C-terminal" evidence="13">
    <location>
        <begin position="152"/>
        <end position="242"/>
    </location>
</feature>
<gene>
    <name evidence="14" type="ORF">NX722_24145</name>
</gene>
<evidence type="ECO:0000313" key="15">
    <source>
        <dbReference type="Proteomes" id="UP001209854"/>
    </source>
</evidence>
<dbReference type="NCBIfam" id="TIGR01352">
    <property type="entry name" value="tonB_Cterm"/>
    <property type="match status" value="1"/>
</dbReference>
<keyword evidence="9" id="KW-0472">Membrane</keyword>
<dbReference type="EMBL" id="JAPFCC010000001">
    <property type="protein sequence ID" value="MCW7555661.1"/>
    <property type="molecule type" value="Genomic_DNA"/>
</dbReference>
<dbReference type="InterPro" id="IPR003538">
    <property type="entry name" value="TonB"/>
</dbReference>
<keyword evidence="15" id="KW-1185">Reference proteome</keyword>
<keyword evidence="4 10" id="KW-1003">Cell membrane</keyword>
<comment type="caution">
    <text evidence="14">The sequence shown here is derived from an EMBL/GenBank/DDBJ whole genome shotgun (WGS) entry which is preliminary data.</text>
</comment>
<organism evidence="14 15">
    <name type="scientific">Endozoicomonas gorgoniicola</name>
    <dbReference type="NCBI Taxonomy" id="1234144"/>
    <lineage>
        <taxon>Bacteria</taxon>
        <taxon>Pseudomonadati</taxon>
        <taxon>Pseudomonadota</taxon>
        <taxon>Gammaproteobacteria</taxon>
        <taxon>Oceanospirillales</taxon>
        <taxon>Endozoicomonadaceae</taxon>
        <taxon>Endozoicomonas</taxon>
    </lineage>
</organism>
<evidence type="ECO:0000256" key="11">
    <source>
        <dbReference type="SAM" id="MobiDB-lite"/>
    </source>
</evidence>
<feature type="region of interest" description="Disordered" evidence="11">
    <location>
        <begin position="50"/>
        <end position="87"/>
    </location>
</feature>
<dbReference type="PROSITE" id="PS52015">
    <property type="entry name" value="TONB_CTD"/>
    <property type="match status" value="1"/>
</dbReference>
<dbReference type="PRINTS" id="PR01374">
    <property type="entry name" value="TONBPROTEIN"/>
</dbReference>
<keyword evidence="12" id="KW-0732">Signal</keyword>
<evidence type="ECO:0000256" key="5">
    <source>
        <dbReference type="ARBA" id="ARBA00022519"/>
    </source>
</evidence>
<evidence type="ECO:0000256" key="9">
    <source>
        <dbReference type="ARBA" id="ARBA00023136"/>
    </source>
</evidence>
<keyword evidence="8" id="KW-1133">Transmembrane helix</keyword>
<dbReference type="Pfam" id="PF03544">
    <property type="entry name" value="TonB_C"/>
    <property type="match status" value="1"/>
</dbReference>
<evidence type="ECO:0000256" key="6">
    <source>
        <dbReference type="ARBA" id="ARBA00022692"/>
    </source>
</evidence>
<dbReference type="Gene3D" id="3.30.1150.10">
    <property type="match status" value="1"/>
</dbReference>
<evidence type="ECO:0000256" key="1">
    <source>
        <dbReference type="ARBA" id="ARBA00004383"/>
    </source>
</evidence>
<dbReference type="InterPro" id="IPR037682">
    <property type="entry name" value="TonB_C"/>
</dbReference>
<dbReference type="RefSeq" id="WP_262565420.1">
    <property type="nucleotide sequence ID" value="NZ_JAPFCC010000001.1"/>
</dbReference>
<comment type="similarity">
    <text evidence="2 10">Belongs to the TonB family.</text>
</comment>
<name>A0ABT3N211_9GAMM</name>
<keyword evidence="6" id="KW-0812">Transmembrane</keyword>
<dbReference type="Proteomes" id="UP001209854">
    <property type="component" value="Unassembled WGS sequence"/>
</dbReference>
<keyword evidence="5 10" id="KW-0997">Cell inner membrane</keyword>
<evidence type="ECO:0000256" key="3">
    <source>
        <dbReference type="ARBA" id="ARBA00022448"/>
    </source>
</evidence>
<keyword evidence="3 10" id="KW-0813">Transport</keyword>
<comment type="function">
    <text evidence="10">Interacts with outer membrane receptor proteins that carry out high-affinity binding and energy dependent uptake into the periplasmic space of specific substrates. It could act to transduce energy from the cytoplasmic membrane to specific energy-requiring processes in the outer membrane, resulting in the release into the periplasm of ligands bound by these outer membrane proteins.</text>
</comment>
<dbReference type="SUPFAM" id="SSF74653">
    <property type="entry name" value="TolA/TonB C-terminal domain"/>
    <property type="match status" value="1"/>
</dbReference>
<evidence type="ECO:0000256" key="10">
    <source>
        <dbReference type="RuleBase" id="RU362123"/>
    </source>
</evidence>